<feature type="region of interest" description="Disordered" evidence="1">
    <location>
        <begin position="723"/>
        <end position="807"/>
    </location>
</feature>
<feature type="compositionally biased region" description="Basic and acidic residues" evidence="1">
    <location>
        <begin position="316"/>
        <end position="327"/>
    </location>
</feature>
<dbReference type="Proteomes" id="UP000235392">
    <property type="component" value="Unassembled WGS sequence"/>
</dbReference>
<dbReference type="AlphaFoldDB" id="A0A2N5UBY8"/>
<feature type="region of interest" description="Disordered" evidence="1">
    <location>
        <begin position="277"/>
        <end position="347"/>
    </location>
</feature>
<feature type="region of interest" description="Disordered" evidence="1">
    <location>
        <begin position="196"/>
        <end position="234"/>
    </location>
</feature>
<protein>
    <submittedName>
        <fullName evidence="2">Uncharacterized protein</fullName>
    </submittedName>
</protein>
<accession>A0A2N5UBY8</accession>
<evidence type="ECO:0000313" key="2">
    <source>
        <dbReference type="EMBL" id="PLW35222.1"/>
    </source>
</evidence>
<feature type="compositionally biased region" description="Polar residues" evidence="1">
    <location>
        <begin position="197"/>
        <end position="229"/>
    </location>
</feature>
<gene>
    <name evidence="2" type="ORF">PCASD_08598</name>
</gene>
<sequence>MLIRAVEYWGTRCDSIGQRCTKIFRGGMIERPSLLPNFPTTRQLNHADHSGLFPRLVWPGVTWLIHPGSAKSPHLAQQAEGPLHILRTTLLEAMNPNDQMPFYQAPPFQPSNNYPSQSPNTHAFYTLYQHNGAYPQLLTNQQPQLASPPANYHTHAQQYHQNNTFESTNFNLAERPIMQPMAASNVPARRKICNEPYTHQSSPQTNNTHSQSSSISNRGTQQTMNSSRGFATRAEAEGNCVPLASRTTAAPPAPDPQSTSCPNIRQVNSILRRLAKDRAPPEPASSQELAPVPHNSNDTSLPNEQSDSVLRLIPTPHDREEPTENRDQNTNTAENDSNNNTDNRLIQLPDDVMEEIIRMELDELRENEALHAKNKQLPAYLKAKLDDMYYEFERQLHILAICHQLNATLLYTHIGQTNRMQGSTNYNNFCRFDPQAREIFSTKDEPLKQRCKEVGKLWSTMDPDIKMQYKDPTFIESICGNVPMTVVNGVIQTVKKRQVASSTLTLASEKKSITFVRRWAKETIDHMNEIAACHNIQGILVIASGRSSGDLFIQGGTKMGVSFLDLLVGAGDPLRKFHTYAAGMSVIAELTNGNPDAPRKTHPTRKRKQPEANGNAADEDQDQEEEDQYCRGQLRDNKAEISRKLVKILNTAGGKKFAHWPGKNAASVLPAAGIQVKIKAQNKDNFIASELFQPVNALSIVTSQRILRAIGKGWIKIQYNEEEDEVNPSNNNDATQEKQPPPNSKPRKNAAKRAKIKNKDVCRKQRKRQRSNEDSDEEEPLQDSDDDSNEEDPEYDQTDSSEGNSPQ</sequence>
<evidence type="ECO:0000256" key="1">
    <source>
        <dbReference type="SAM" id="MobiDB-lite"/>
    </source>
</evidence>
<feature type="compositionally biased region" description="Low complexity" evidence="1">
    <location>
        <begin position="329"/>
        <end position="343"/>
    </location>
</feature>
<feature type="compositionally biased region" description="Basic residues" evidence="1">
    <location>
        <begin position="745"/>
        <end position="756"/>
    </location>
</feature>
<comment type="caution">
    <text evidence="2">The sequence shown here is derived from an EMBL/GenBank/DDBJ whole genome shotgun (WGS) entry which is preliminary data.</text>
</comment>
<feature type="region of interest" description="Disordered" evidence="1">
    <location>
        <begin position="245"/>
        <end position="264"/>
    </location>
</feature>
<feature type="compositionally biased region" description="Acidic residues" evidence="1">
    <location>
        <begin position="617"/>
        <end position="627"/>
    </location>
</feature>
<feature type="region of interest" description="Disordered" evidence="1">
    <location>
        <begin position="590"/>
        <end position="627"/>
    </location>
</feature>
<feature type="compositionally biased region" description="Acidic residues" evidence="1">
    <location>
        <begin position="774"/>
        <end position="799"/>
    </location>
</feature>
<organism evidence="2 3">
    <name type="scientific">Puccinia coronata f. sp. avenae</name>
    <dbReference type="NCBI Taxonomy" id="200324"/>
    <lineage>
        <taxon>Eukaryota</taxon>
        <taxon>Fungi</taxon>
        <taxon>Dikarya</taxon>
        <taxon>Basidiomycota</taxon>
        <taxon>Pucciniomycotina</taxon>
        <taxon>Pucciniomycetes</taxon>
        <taxon>Pucciniales</taxon>
        <taxon>Pucciniaceae</taxon>
        <taxon>Puccinia</taxon>
    </lineage>
</organism>
<dbReference type="EMBL" id="PGCI01000182">
    <property type="protein sequence ID" value="PLW35222.1"/>
    <property type="molecule type" value="Genomic_DNA"/>
</dbReference>
<feature type="compositionally biased region" description="Polar residues" evidence="1">
    <location>
        <begin position="284"/>
        <end position="308"/>
    </location>
</feature>
<reference evidence="2 3" key="1">
    <citation type="submission" date="2017-11" db="EMBL/GenBank/DDBJ databases">
        <title>De novo assembly and phasing of dikaryotic genomes from two isolates of Puccinia coronata f. sp. avenae, the causal agent of oat crown rust.</title>
        <authorList>
            <person name="Miller M.E."/>
            <person name="Zhang Y."/>
            <person name="Omidvar V."/>
            <person name="Sperschneider J."/>
            <person name="Schwessinger B."/>
            <person name="Raley C."/>
            <person name="Palmer J.M."/>
            <person name="Garnica D."/>
            <person name="Upadhyaya N."/>
            <person name="Rathjen J."/>
            <person name="Taylor J.M."/>
            <person name="Park R.F."/>
            <person name="Dodds P.N."/>
            <person name="Hirsch C.D."/>
            <person name="Kianian S.F."/>
            <person name="Figueroa M."/>
        </authorList>
    </citation>
    <scope>NUCLEOTIDE SEQUENCE [LARGE SCALE GENOMIC DNA]</scope>
    <source>
        <strain evidence="2">12SD80</strain>
    </source>
</reference>
<name>A0A2N5UBY8_9BASI</name>
<evidence type="ECO:0000313" key="3">
    <source>
        <dbReference type="Proteomes" id="UP000235392"/>
    </source>
</evidence>
<feature type="compositionally biased region" description="Polar residues" evidence="1">
    <location>
        <begin position="727"/>
        <end position="738"/>
    </location>
</feature>
<proteinExistence type="predicted"/>